<sequence length="146" mass="15674">MRVALARVFATGTHGGDGSRLLSSSLRCRFRRWFALAHGCGICETVVQVGCANGTPFPAWWSAMEVLEREWCLTMARGVTMVVTSSAAENAMYCEVREWCSCGVDVFEGGAVANMVAGAAQKWSGRHGGLTARLEVAARVMVAARV</sequence>
<gene>
    <name evidence="1" type="ORF">DEO72_LG1g2889</name>
</gene>
<protein>
    <submittedName>
        <fullName evidence="1">Uncharacterized protein</fullName>
    </submittedName>
</protein>
<dbReference type="Proteomes" id="UP000501690">
    <property type="component" value="Linkage Group LG1"/>
</dbReference>
<proteinExistence type="predicted"/>
<dbReference type="EMBL" id="CP039345">
    <property type="protein sequence ID" value="QCD79250.1"/>
    <property type="molecule type" value="Genomic_DNA"/>
</dbReference>
<evidence type="ECO:0000313" key="2">
    <source>
        <dbReference type="Proteomes" id="UP000501690"/>
    </source>
</evidence>
<organism evidence="1 2">
    <name type="scientific">Vigna unguiculata</name>
    <name type="common">Cowpea</name>
    <dbReference type="NCBI Taxonomy" id="3917"/>
    <lineage>
        <taxon>Eukaryota</taxon>
        <taxon>Viridiplantae</taxon>
        <taxon>Streptophyta</taxon>
        <taxon>Embryophyta</taxon>
        <taxon>Tracheophyta</taxon>
        <taxon>Spermatophyta</taxon>
        <taxon>Magnoliopsida</taxon>
        <taxon>eudicotyledons</taxon>
        <taxon>Gunneridae</taxon>
        <taxon>Pentapetalae</taxon>
        <taxon>rosids</taxon>
        <taxon>fabids</taxon>
        <taxon>Fabales</taxon>
        <taxon>Fabaceae</taxon>
        <taxon>Papilionoideae</taxon>
        <taxon>50 kb inversion clade</taxon>
        <taxon>NPAAA clade</taxon>
        <taxon>indigoferoid/millettioid clade</taxon>
        <taxon>Phaseoleae</taxon>
        <taxon>Vigna</taxon>
    </lineage>
</organism>
<name>A0A4D6KRD5_VIGUN</name>
<dbReference type="AlphaFoldDB" id="A0A4D6KRD5"/>
<evidence type="ECO:0000313" key="1">
    <source>
        <dbReference type="EMBL" id="QCD79250.1"/>
    </source>
</evidence>
<reference evidence="1 2" key="1">
    <citation type="submission" date="2019-04" db="EMBL/GenBank/DDBJ databases">
        <title>An improved genome assembly and genetic linkage map for asparagus bean, Vigna unguiculata ssp. sesquipedialis.</title>
        <authorList>
            <person name="Xia Q."/>
            <person name="Zhang R."/>
            <person name="Dong Y."/>
        </authorList>
    </citation>
    <scope>NUCLEOTIDE SEQUENCE [LARGE SCALE GENOMIC DNA]</scope>
    <source>
        <tissue evidence="1">Leaf</tissue>
    </source>
</reference>
<accession>A0A4D6KRD5</accession>
<keyword evidence="2" id="KW-1185">Reference proteome</keyword>